<dbReference type="Proteomes" id="UP000663854">
    <property type="component" value="Unassembled WGS sequence"/>
</dbReference>
<dbReference type="AlphaFoldDB" id="A0A815VHH9"/>
<evidence type="ECO:0000256" key="1">
    <source>
        <dbReference type="SAM" id="MobiDB-lite"/>
    </source>
</evidence>
<proteinExistence type="predicted"/>
<feature type="region of interest" description="Disordered" evidence="1">
    <location>
        <begin position="1"/>
        <end position="30"/>
    </location>
</feature>
<evidence type="ECO:0000313" key="4">
    <source>
        <dbReference type="Proteomes" id="UP000663854"/>
    </source>
</evidence>
<evidence type="ECO:0000313" key="5">
    <source>
        <dbReference type="Proteomes" id="UP000663870"/>
    </source>
</evidence>
<keyword evidence="5" id="KW-1185">Reference proteome</keyword>
<protein>
    <submittedName>
        <fullName evidence="2">Uncharacterized protein</fullName>
    </submittedName>
</protein>
<dbReference type="Proteomes" id="UP000663870">
    <property type="component" value="Unassembled WGS sequence"/>
</dbReference>
<gene>
    <name evidence="3" type="ORF">JXQ802_LOCUS56701</name>
    <name evidence="2" type="ORF">PYM288_LOCUS40130</name>
</gene>
<dbReference type="EMBL" id="CAJNOL010013793">
    <property type="protein sequence ID" value="CAF1665253.1"/>
    <property type="molecule type" value="Genomic_DNA"/>
</dbReference>
<sequence length="438" mass="50738">MPKVKKQRSHNRDLNTRRWSKDSISQESVNSSSEDETFVILSDDDADFINFSNKSILNDIADLFSFCKETINTRFISVLMYMGLRHFGHSWRDVDAFLRTIGGMTATSAHKWSTILLNKDFDEFTAEGRGGKRVDAFWDCYPDLELEAKQFVMKECSKTEASFTAESLARFIDTRFYELNNIKKVDLELVRSIRSCRLDLRHFGAKYTTNVGRPYYLGHERPDVIQHREQFVKYFLQNEDKFYTITDDLSPQWKFPKDYATVLLCHDESTYKAGEVSAKRWIMSDKAAFYNKGKGRSIMCSDFLIMHSSGPFFSLTDLEYAEALKKYPHLNDDYDILYEKNSASGSIIVGGDSYFDNQTVLTQFERLFQLLPFKTEYKNHNFVCLVDNARTHTAAELSVNDFGMKPGTKCPVHQIEFIDEQNMKQIVNCYDANGKSKD</sequence>
<evidence type="ECO:0000313" key="3">
    <source>
        <dbReference type="EMBL" id="CAF1665253.1"/>
    </source>
</evidence>
<organism evidence="2 4">
    <name type="scientific">Rotaria sordida</name>
    <dbReference type="NCBI Taxonomy" id="392033"/>
    <lineage>
        <taxon>Eukaryota</taxon>
        <taxon>Metazoa</taxon>
        <taxon>Spiralia</taxon>
        <taxon>Gnathifera</taxon>
        <taxon>Rotifera</taxon>
        <taxon>Eurotatoria</taxon>
        <taxon>Bdelloidea</taxon>
        <taxon>Philodinida</taxon>
        <taxon>Philodinidae</taxon>
        <taxon>Rotaria</taxon>
    </lineage>
</organism>
<dbReference type="EMBL" id="CAJNOH010011932">
    <property type="protein sequence ID" value="CAF1530301.1"/>
    <property type="molecule type" value="Genomic_DNA"/>
</dbReference>
<reference evidence="2" key="1">
    <citation type="submission" date="2021-02" db="EMBL/GenBank/DDBJ databases">
        <authorList>
            <person name="Nowell W R."/>
        </authorList>
    </citation>
    <scope>NUCLEOTIDE SEQUENCE</scope>
</reference>
<evidence type="ECO:0000313" key="2">
    <source>
        <dbReference type="EMBL" id="CAF1530301.1"/>
    </source>
</evidence>
<feature type="compositionally biased region" description="Basic and acidic residues" evidence="1">
    <location>
        <begin position="10"/>
        <end position="21"/>
    </location>
</feature>
<name>A0A815VHH9_9BILA</name>
<comment type="caution">
    <text evidence="2">The sequence shown here is derived from an EMBL/GenBank/DDBJ whole genome shotgun (WGS) entry which is preliminary data.</text>
</comment>
<accession>A0A815VHH9</accession>